<proteinExistence type="predicted"/>
<keyword evidence="2" id="KW-1185">Reference proteome</keyword>
<sequence length="141" mass="15228">MSYVTKPVLIARYTEAKLRELTDREAPYQDAIVDTVLDQAITSADSVIDGHLSGRYALPLEQVPTLLTDVAARLTYAALFIDMAPEKVTADYQAAMRTLRDIAGGTVRLDVGGTTAPAATADGIEVVASDRVFGRDNLRGW</sequence>
<dbReference type="AlphaFoldDB" id="A0AAC9EYK8"/>
<reference evidence="1 2" key="2">
    <citation type="journal article" date="2016" name="Genome Announc.">
        <title>Complete Genome Sequence of a Strain of Azospirillum thiophilum Isolated from a Sulfide Spring.</title>
        <authorList>
            <person name="Fomenkov A."/>
            <person name="Vincze T."/>
            <person name="Grabovich M."/>
            <person name="Anton B.P."/>
            <person name="Dubinina G."/>
            <person name="Orlova M."/>
            <person name="Belousova E."/>
            <person name="Roberts R.J."/>
        </authorList>
    </citation>
    <scope>NUCLEOTIDE SEQUENCE [LARGE SCALE GENOMIC DNA]</scope>
    <source>
        <strain evidence="1 2">BV-S</strain>
    </source>
</reference>
<evidence type="ECO:0000313" key="2">
    <source>
        <dbReference type="Proteomes" id="UP000069935"/>
    </source>
</evidence>
<dbReference type="Proteomes" id="UP000069935">
    <property type="component" value="Chromosome 6"/>
</dbReference>
<reference evidence="2" key="1">
    <citation type="submission" date="2015-08" db="EMBL/GenBank/DDBJ databases">
        <title>Complete Genome Sequence of Azospirillum thiophilum BV-S.</title>
        <authorList>
            <person name="Fomenkov A."/>
            <person name="Vincze T."/>
            <person name="Grabovich M."/>
            <person name="Dubinina G."/>
            <person name="Orlova M."/>
            <person name="Belousova E."/>
            <person name="Roberts R.J."/>
        </authorList>
    </citation>
    <scope>NUCLEOTIDE SEQUENCE [LARGE SCALE GENOMIC DNA]</scope>
    <source>
        <strain evidence="2">BV-S</strain>
    </source>
</reference>
<dbReference type="Pfam" id="PF07030">
    <property type="entry name" value="Phage_Mu_Gp36"/>
    <property type="match status" value="1"/>
</dbReference>
<dbReference type="InterPro" id="IPR009752">
    <property type="entry name" value="Phage_Mu_GpJ"/>
</dbReference>
<dbReference type="KEGG" id="ati:AL072_29235"/>
<organism evidence="1 2">
    <name type="scientific">Azospirillum thiophilum</name>
    <dbReference type="NCBI Taxonomy" id="528244"/>
    <lineage>
        <taxon>Bacteria</taxon>
        <taxon>Pseudomonadati</taxon>
        <taxon>Pseudomonadota</taxon>
        <taxon>Alphaproteobacteria</taxon>
        <taxon>Rhodospirillales</taxon>
        <taxon>Azospirillaceae</taxon>
        <taxon>Azospirillum</taxon>
    </lineage>
</organism>
<dbReference type="RefSeq" id="WP_045585005.1">
    <property type="nucleotide sequence ID" value="NZ_CP012406.1"/>
</dbReference>
<evidence type="ECO:0008006" key="3">
    <source>
        <dbReference type="Google" id="ProtNLM"/>
    </source>
</evidence>
<gene>
    <name evidence="1" type="ORF">AL072_29235</name>
</gene>
<accession>A0AAC9EYK8</accession>
<dbReference type="EMBL" id="CP012406">
    <property type="protein sequence ID" value="ALG75054.1"/>
    <property type="molecule type" value="Genomic_DNA"/>
</dbReference>
<name>A0AAC9EYK8_9PROT</name>
<evidence type="ECO:0000313" key="1">
    <source>
        <dbReference type="EMBL" id="ALG75054.1"/>
    </source>
</evidence>
<protein>
    <recommendedName>
        <fullName evidence="3">Mu-like prophage protein gp36</fullName>
    </recommendedName>
</protein>